<sequence length="432" mass="47798">MSPAFHTHIFSIGINEYINYRSLRCCVNDAEKIAAELTGLAQNLQSCSLSTGTNGTPRPTQAEVRDVLSKIGALDAGESDIVFFYFAGHGSQFEGRDYLLCNDTAKDLVSAISTDEVIASLVSSKAGTAVLIIDACRSEFTRDANSFGERTAELARRRGVVTFFACSPGEVSQELVELDPGHGVFTYAFLGALKQLSHITPLDLDRKVCEEVASLCQRYRLSKQRPYTAVAPIQKSLIDLVTGKLVVGLGAEAKKCILISGPSNAGKTTLGQFIASEFGYVHVEMSTFAWQRYLQAESFAGNIQEFMEDVVWKDNSFDVIARDLLDSRLDMNKIVICGSRRPEEIETLKKQGWNMIELYLYANSSLRFKRHLDSSPKSRFGVDYRAFVKRDMQEYAWGLAKVATMPNFKLLTNEGSIESLLGDTKAFLSDKA</sequence>
<organism evidence="2 3">
    <name type="scientific">Brevifollis gellanilyticus</name>
    <dbReference type="NCBI Taxonomy" id="748831"/>
    <lineage>
        <taxon>Bacteria</taxon>
        <taxon>Pseudomonadati</taxon>
        <taxon>Verrucomicrobiota</taxon>
        <taxon>Verrucomicrobiia</taxon>
        <taxon>Verrucomicrobiales</taxon>
        <taxon>Verrucomicrobiaceae</taxon>
    </lineage>
</organism>
<comment type="caution">
    <text evidence="2">The sequence shown here is derived from an EMBL/GenBank/DDBJ whole genome shotgun (WGS) entry which is preliminary data.</text>
</comment>
<protein>
    <recommendedName>
        <fullName evidence="1">Peptidase C14 caspase domain-containing protein</fullName>
    </recommendedName>
</protein>
<feature type="domain" description="Peptidase C14 caspase" evidence="1">
    <location>
        <begin position="12"/>
        <end position="230"/>
    </location>
</feature>
<dbReference type="PANTHER" id="PTHR22576:SF37">
    <property type="entry name" value="MUCOSA-ASSOCIATED LYMPHOID TISSUE LYMPHOMA TRANSLOCATION PROTEIN 1"/>
    <property type="match status" value="1"/>
</dbReference>
<gene>
    <name evidence="2" type="ORF">BGE01nite_40900</name>
</gene>
<dbReference type="PANTHER" id="PTHR22576">
    <property type="entry name" value="MUCOSA ASSOCIATED LYMPHOID TISSUE LYMPHOMA TRANSLOCATION PROTEIN 1/PARACASPASE"/>
    <property type="match status" value="1"/>
</dbReference>
<reference evidence="2 3" key="1">
    <citation type="submission" date="2019-07" db="EMBL/GenBank/DDBJ databases">
        <title>Whole genome shotgun sequence of Brevifollis gellanilyticus NBRC 108608.</title>
        <authorList>
            <person name="Hosoyama A."/>
            <person name="Uohara A."/>
            <person name="Ohji S."/>
            <person name="Ichikawa N."/>
        </authorList>
    </citation>
    <scope>NUCLEOTIDE SEQUENCE [LARGE SCALE GENOMIC DNA]</scope>
    <source>
        <strain evidence="2 3">NBRC 108608</strain>
    </source>
</reference>
<evidence type="ECO:0000259" key="1">
    <source>
        <dbReference type="Pfam" id="PF00656"/>
    </source>
</evidence>
<dbReference type="EMBL" id="BKAG01000036">
    <property type="protein sequence ID" value="GEP44799.1"/>
    <property type="molecule type" value="Genomic_DNA"/>
</dbReference>
<evidence type="ECO:0000313" key="3">
    <source>
        <dbReference type="Proteomes" id="UP000321577"/>
    </source>
</evidence>
<name>A0A512MDI8_9BACT</name>
<evidence type="ECO:0000313" key="2">
    <source>
        <dbReference type="EMBL" id="GEP44799.1"/>
    </source>
</evidence>
<dbReference type="InterPro" id="IPR027417">
    <property type="entry name" value="P-loop_NTPase"/>
</dbReference>
<dbReference type="Pfam" id="PF00656">
    <property type="entry name" value="Peptidase_C14"/>
    <property type="match status" value="1"/>
</dbReference>
<dbReference type="InterPro" id="IPR029030">
    <property type="entry name" value="Caspase-like_dom_sf"/>
</dbReference>
<dbReference type="InterPro" id="IPR052039">
    <property type="entry name" value="Caspase-related_regulators"/>
</dbReference>
<dbReference type="OrthoDB" id="9812126at2"/>
<dbReference type="Proteomes" id="UP000321577">
    <property type="component" value="Unassembled WGS sequence"/>
</dbReference>
<keyword evidence="3" id="KW-1185">Reference proteome</keyword>
<dbReference type="AlphaFoldDB" id="A0A512MDI8"/>
<dbReference type="RefSeq" id="WP_146853088.1">
    <property type="nucleotide sequence ID" value="NZ_BKAG01000036.1"/>
</dbReference>
<dbReference type="GO" id="GO:0004197">
    <property type="term" value="F:cysteine-type endopeptidase activity"/>
    <property type="evidence" value="ECO:0007669"/>
    <property type="project" value="InterPro"/>
</dbReference>
<dbReference type="Gene3D" id="3.40.50.1460">
    <property type="match status" value="1"/>
</dbReference>
<accession>A0A512MDI8</accession>
<dbReference type="Gene3D" id="3.40.50.300">
    <property type="entry name" value="P-loop containing nucleotide triphosphate hydrolases"/>
    <property type="match status" value="1"/>
</dbReference>
<dbReference type="InterPro" id="IPR011600">
    <property type="entry name" value="Pept_C14_caspase"/>
</dbReference>
<dbReference type="SUPFAM" id="SSF52129">
    <property type="entry name" value="Caspase-like"/>
    <property type="match status" value="1"/>
</dbReference>
<dbReference type="SUPFAM" id="SSF52540">
    <property type="entry name" value="P-loop containing nucleoside triphosphate hydrolases"/>
    <property type="match status" value="1"/>
</dbReference>
<dbReference type="GO" id="GO:0006508">
    <property type="term" value="P:proteolysis"/>
    <property type="evidence" value="ECO:0007669"/>
    <property type="project" value="InterPro"/>
</dbReference>
<proteinExistence type="predicted"/>